<reference evidence="2" key="2">
    <citation type="submission" date="2023-06" db="EMBL/GenBank/DDBJ databases">
        <authorList>
            <consortium name="Lawrence Berkeley National Laboratory"/>
            <person name="Haridas S."/>
            <person name="Hensen N."/>
            <person name="Bonometti L."/>
            <person name="Westerberg I."/>
            <person name="Brannstrom I.O."/>
            <person name="Guillou S."/>
            <person name="Cros-Aarteil S."/>
            <person name="Calhoun S."/>
            <person name="Kuo A."/>
            <person name="Mondo S."/>
            <person name="Pangilinan J."/>
            <person name="Riley R."/>
            <person name="Labutti K."/>
            <person name="Andreopoulos B."/>
            <person name="Lipzen A."/>
            <person name="Chen C."/>
            <person name="Yanf M."/>
            <person name="Daum C."/>
            <person name="Ng V."/>
            <person name="Clum A."/>
            <person name="Steindorff A."/>
            <person name="Ohm R."/>
            <person name="Martin F."/>
            <person name="Silar P."/>
            <person name="Natvig D."/>
            <person name="Lalanne C."/>
            <person name="Gautier V."/>
            <person name="Ament-Velasquez S.L."/>
            <person name="Kruys A."/>
            <person name="Hutchinson M.I."/>
            <person name="Powell A.J."/>
            <person name="Barry K."/>
            <person name="Miller A.N."/>
            <person name="Grigoriev I.V."/>
            <person name="Debuchy R."/>
            <person name="Gladieux P."/>
            <person name="Thoren M.H."/>
            <person name="Johannesson H."/>
        </authorList>
    </citation>
    <scope>NUCLEOTIDE SEQUENCE</scope>
    <source>
        <strain evidence="2">CBS 168.71</strain>
    </source>
</reference>
<dbReference type="AlphaFoldDB" id="A0AAE0H6X3"/>
<dbReference type="InterPro" id="IPR001810">
    <property type="entry name" value="F-box_dom"/>
</dbReference>
<dbReference type="InterPro" id="IPR036047">
    <property type="entry name" value="F-box-like_dom_sf"/>
</dbReference>
<proteinExistence type="predicted"/>
<evidence type="ECO:0000313" key="2">
    <source>
        <dbReference type="EMBL" id="KAK3291088.1"/>
    </source>
</evidence>
<protein>
    <recommendedName>
        <fullName evidence="1">F-box domain-containing protein</fullName>
    </recommendedName>
</protein>
<dbReference type="EMBL" id="JAUEPN010000010">
    <property type="protein sequence ID" value="KAK3291088.1"/>
    <property type="molecule type" value="Genomic_DNA"/>
</dbReference>
<organism evidence="2 3">
    <name type="scientific">Chaetomium fimeti</name>
    <dbReference type="NCBI Taxonomy" id="1854472"/>
    <lineage>
        <taxon>Eukaryota</taxon>
        <taxon>Fungi</taxon>
        <taxon>Dikarya</taxon>
        <taxon>Ascomycota</taxon>
        <taxon>Pezizomycotina</taxon>
        <taxon>Sordariomycetes</taxon>
        <taxon>Sordariomycetidae</taxon>
        <taxon>Sordariales</taxon>
        <taxon>Chaetomiaceae</taxon>
        <taxon>Chaetomium</taxon>
    </lineage>
</organism>
<dbReference type="Proteomes" id="UP001278766">
    <property type="component" value="Unassembled WGS sequence"/>
</dbReference>
<dbReference type="Gene3D" id="1.20.1280.50">
    <property type="match status" value="1"/>
</dbReference>
<comment type="caution">
    <text evidence="2">The sequence shown here is derived from an EMBL/GenBank/DDBJ whole genome shotgun (WGS) entry which is preliminary data.</text>
</comment>
<evidence type="ECO:0000313" key="3">
    <source>
        <dbReference type="Proteomes" id="UP001278766"/>
    </source>
</evidence>
<evidence type="ECO:0000259" key="1">
    <source>
        <dbReference type="PROSITE" id="PS50181"/>
    </source>
</evidence>
<dbReference type="SUPFAM" id="SSF81383">
    <property type="entry name" value="F-box domain"/>
    <property type="match status" value="1"/>
</dbReference>
<dbReference type="CDD" id="cd09917">
    <property type="entry name" value="F-box_SF"/>
    <property type="match status" value="1"/>
</dbReference>
<dbReference type="PROSITE" id="PS50181">
    <property type="entry name" value="FBOX"/>
    <property type="match status" value="1"/>
</dbReference>
<sequence length="527" mass="61148">MEQTITTTRHPRINMRVTKWLRRISHGKGLLGHTSLSSLPTMAPPIDSHIHLPDEILVHIVQQLDPITLIALSQCSKSWRTLINPNHHDYVQRLLALELTPEYGGIIPLFDEASQTLSPPWESPEWKKTNYACCGCMKLLPHMMFDNHALLRRPYRKPPLGSVEASKASMTDWEPLEPSARWRRIHKKAALLKAERKKWIRFVKRSRSRQLSSEPSPMLWESSHCDVSENIEKYLVGIGRQYRRCIECQRQTGVLSRKLSGYSDLGNQMMPFTAVVSRRVKLTSIIEREFPGLMESLPPDQVPRQRRMMGVSTNVLSFTLYVIHCPSCGKWQESSAFRQPDLFQDGFLHPAKLKGPLLCNHCHLSTHQDPRLLAQELSAHALAIVQHARTVLEEDFKYGWESINREFNSWSHFEPPILGKYKAMNKEILGGLKFQGPLRRKDDIIVDLPSALPDLHRRFKQLRYFLYNEVEPGIRAEVFKDEWMEMWLEDYSLMEAMLPWLNQQIAWVKSNPNAVLNHVLHNNPYQI</sequence>
<gene>
    <name evidence="2" type="ORF">B0H64DRAFT_409797</name>
</gene>
<dbReference type="Pfam" id="PF00646">
    <property type="entry name" value="F-box"/>
    <property type="match status" value="1"/>
</dbReference>
<keyword evidence="3" id="KW-1185">Reference proteome</keyword>
<dbReference type="RefSeq" id="XP_062654602.1">
    <property type="nucleotide sequence ID" value="XM_062804743.1"/>
</dbReference>
<accession>A0AAE0H6X3</accession>
<dbReference type="GeneID" id="87841691"/>
<name>A0AAE0H6X3_9PEZI</name>
<feature type="domain" description="F-box" evidence="1">
    <location>
        <begin position="46"/>
        <end position="94"/>
    </location>
</feature>
<reference evidence="2" key="1">
    <citation type="journal article" date="2023" name="Mol. Phylogenet. Evol.">
        <title>Genome-scale phylogeny and comparative genomics of the fungal order Sordariales.</title>
        <authorList>
            <person name="Hensen N."/>
            <person name="Bonometti L."/>
            <person name="Westerberg I."/>
            <person name="Brannstrom I.O."/>
            <person name="Guillou S."/>
            <person name="Cros-Aarteil S."/>
            <person name="Calhoun S."/>
            <person name="Haridas S."/>
            <person name="Kuo A."/>
            <person name="Mondo S."/>
            <person name="Pangilinan J."/>
            <person name="Riley R."/>
            <person name="LaButti K."/>
            <person name="Andreopoulos B."/>
            <person name="Lipzen A."/>
            <person name="Chen C."/>
            <person name="Yan M."/>
            <person name="Daum C."/>
            <person name="Ng V."/>
            <person name="Clum A."/>
            <person name="Steindorff A."/>
            <person name="Ohm R.A."/>
            <person name="Martin F."/>
            <person name="Silar P."/>
            <person name="Natvig D.O."/>
            <person name="Lalanne C."/>
            <person name="Gautier V."/>
            <person name="Ament-Velasquez S.L."/>
            <person name="Kruys A."/>
            <person name="Hutchinson M.I."/>
            <person name="Powell A.J."/>
            <person name="Barry K."/>
            <person name="Miller A.N."/>
            <person name="Grigoriev I.V."/>
            <person name="Debuchy R."/>
            <person name="Gladieux P."/>
            <person name="Hiltunen Thoren M."/>
            <person name="Johannesson H."/>
        </authorList>
    </citation>
    <scope>NUCLEOTIDE SEQUENCE</scope>
    <source>
        <strain evidence="2">CBS 168.71</strain>
    </source>
</reference>
<dbReference type="SMART" id="SM00256">
    <property type="entry name" value="FBOX"/>
    <property type="match status" value="1"/>
</dbReference>